<keyword evidence="10" id="KW-1185">Reference proteome</keyword>
<keyword evidence="5" id="KW-0779">Telomere</keyword>
<sequence>MAPPPTSEWGLDPLFWVNVKVAVCEIVGPDAVVTDAEGGHGAVRLYRGRPFRRCELMGHVVSLYARDTKTLFVLDDGTGTIECVVWMKSEGDNGGGGDGGVSVDDFGIDLNALRLGALVRAQGRITDRCFG</sequence>
<keyword evidence="4" id="KW-0158">Chromosome</keyword>
<dbReference type="InterPro" id="IPR040260">
    <property type="entry name" value="RFA2-like"/>
</dbReference>
<dbReference type="AlphaFoldDB" id="C1MQ21"/>
<dbReference type="KEGG" id="mpp:MICPUCDRAFT_57131"/>
<accession>C1MQ21</accession>
<dbReference type="STRING" id="564608.C1MQ21"/>
<comment type="subcellular location">
    <subcellularLocation>
        <location evidence="2">Chromosome</location>
        <location evidence="2">Telomere</location>
    </subcellularLocation>
    <subcellularLocation>
        <location evidence="1">Nucleus</location>
    </subcellularLocation>
</comment>
<dbReference type="SUPFAM" id="SSF50249">
    <property type="entry name" value="Nucleic acid-binding proteins"/>
    <property type="match status" value="1"/>
</dbReference>
<keyword evidence="6" id="KW-0238">DNA-binding</keyword>
<evidence type="ECO:0000256" key="7">
    <source>
        <dbReference type="ARBA" id="ARBA00023242"/>
    </source>
</evidence>
<dbReference type="Proteomes" id="UP000001876">
    <property type="component" value="Unassembled WGS sequence"/>
</dbReference>
<gene>
    <name evidence="9" type="ORF">MICPUCDRAFT_57131</name>
</gene>
<evidence type="ECO:0000256" key="1">
    <source>
        <dbReference type="ARBA" id="ARBA00004123"/>
    </source>
</evidence>
<evidence type="ECO:0000313" key="10">
    <source>
        <dbReference type="Proteomes" id="UP000001876"/>
    </source>
</evidence>
<evidence type="ECO:0000313" key="9">
    <source>
        <dbReference type="EMBL" id="EEH58000.1"/>
    </source>
</evidence>
<name>C1MQ21_MICPC</name>
<evidence type="ECO:0000256" key="4">
    <source>
        <dbReference type="ARBA" id="ARBA00022454"/>
    </source>
</evidence>
<proteinExistence type="predicted"/>
<dbReference type="GO" id="GO:0005634">
    <property type="term" value="C:nucleus"/>
    <property type="evidence" value="ECO:0007669"/>
    <property type="project" value="UniProtKB-SubCell"/>
</dbReference>
<dbReference type="EMBL" id="GG663738">
    <property type="protein sequence ID" value="EEH58000.1"/>
    <property type="molecule type" value="Genomic_DNA"/>
</dbReference>
<organism evidence="10">
    <name type="scientific">Micromonas pusilla (strain CCMP1545)</name>
    <name type="common">Picoplanktonic green alga</name>
    <dbReference type="NCBI Taxonomy" id="564608"/>
    <lineage>
        <taxon>Eukaryota</taxon>
        <taxon>Viridiplantae</taxon>
        <taxon>Chlorophyta</taxon>
        <taxon>Mamiellophyceae</taxon>
        <taxon>Mamiellales</taxon>
        <taxon>Mamiellaceae</taxon>
        <taxon>Micromonas</taxon>
    </lineage>
</organism>
<reference evidence="9 10" key="1">
    <citation type="journal article" date="2009" name="Science">
        <title>Green evolution and dynamic adaptations revealed by genomes of the marine picoeukaryotes Micromonas.</title>
        <authorList>
            <person name="Worden A.Z."/>
            <person name="Lee J.H."/>
            <person name="Mock T."/>
            <person name="Rouze P."/>
            <person name="Simmons M.P."/>
            <person name="Aerts A.L."/>
            <person name="Allen A.E."/>
            <person name="Cuvelier M.L."/>
            <person name="Derelle E."/>
            <person name="Everett M.V."/>
            <person name="Foulon E."/>
            <person name="Grimwood J."/>
            <person name="Gundlach H."/>
            <person name="Henrissat B."/>
            <person name="Napoli C."/>
            <person name="McDonald S.M."/>
            <person name="Parker M.S."/>
            <person name="Rombauts S."/>
            <person name="Salamov A."/>
            <person name="Von Dassow P."/>
            <person name="Badger J.H."/>
            <person name="Coutinho P.M."/>
            <person name="Demir E."/>
            <person name="Dubchak I."/>
            <person name="Gentemann C."/>
            <person name="Eikrem W."/>
            <person name="Gready J.E."/>
            <person name="John U."/>
            <person name="Lanier W."/>
            <person name="Lindquist E.A."/>
            <person name="Lucas S."/>
            <person name="Mayer K.F."/>
            <person name="Moreau H."/>
            <person name="Not F."/>
            <person name="Otillar R."/>
            <person name="Panaud O."/>
            <person name="Pangilinan J."/>
            <person name="Paulsen I."/>
            <person name="Piegu B."/>
            <person name="Poliakov A."/>
            <person name="Robbens S."/>
            <person name="Schmutz J."/>
            <person name="Toulza E."/>
            <person name="Wyss T."/>
            <person name="Zelensky A."/>
            <person name="Zhou K."/>
            <person name="Armbrust E.V."/>
            <person name="Bhattacharya D."/>
            <person name="Goodenough U.W."/>
            <person name="Van de Peer Y."/>
            <person name="Grigoriev I.V."/>
        </authorList>
    </citation>
    <scope>NUCLEOTIDE SEQUENCE [LARGE SCALE GENOMIC DNA]</scope>
    <source>
        <strain evidence="9 10">CCMP1545</strain>
    </source>
</reference>
<dbReference type="InterPro" id="IPR012340">
    <property type="entry name" value="NA-bd_OB-fold"/>
</dbReference>
<dbReference type="GO" id="GO:0003677">
    <property type="term" value="F:DNA binding"/>
    <property type="evidence" value="ECO:0007669"/>
    <property type="project" value="UniProtKB-KW"/>
</dbReference>
<evidence type="ECO:0000256" key="8">
    <source>
        <dbReference type="ARBA" id="ARBA00030039"/>
    </source>
</evidence>
<dbReference type="Gene3D" id="2.40.50.140">
    <property type="entry name" value="Nucleic acid-binding proteins"/>
    <property type="match status" value="1"/>
</dbReference>
<dbReference type="PANTHER" id="PTHR13989">
    <property type="entry name" value="REPLICATION PROTEIN A-RELATED"/>
    <property type="match status" value="1"/>
</dbReference>
<keyword evidence="7" id="KW-0539">Nucleus</keyword>
<evidence type="ECO:0000256" key="2">
    <source>
        <dbReference type="ARBA" id="ARBA00004574"/>
    </source>
</evidence>
<evidence type="ECO:0000256" key="6">
    <source>
        <dbReference type="ARBA" id="ARBA00023125"/>
    </source>
</evidence>
<dbReference type="PANTHER" id="PTHR13989:SF33">
    <property type="entry name" value="CST COMPLEX SUBUNIT STN1"/>
    <property type="match status" value="1"/>
</dbReference>
<evidence type="ECO:0000256" key="5">
    <source>
        <dbReference type="ARBA" id="ARBA00022895"/>
    </source>
</evidence>
<dbReference type="RefSeq" id="XP_003058049.1">
    <property type="nucleotide sequence ID" value="XM_003058003.1"/>
</dbReference>
<evidence type="ECO:0000256" key="3">
    <source>
        <dbReference type="ARBA" id="ARBA00017411"/>
    </source>
</evidence>
<dbReference type="GO" id="GO:0000781">
    <property type="term" value="C:chromosome, telomeric region"/>
    <property type="evidence" value="ECO:0007669"/>
    <property type="project" value="UniProtKB-SubCell"/>
</dbReference>
<dbReference type="GeneID" id="9683135"/>
<protein>
    <recommendedName>
        <fullName evidence="3">CST complex subunit STN1</fullName>
    </recommendedName>
    <alternativeName>
        <fullName evidence="8">Suppressor of cdc thirteen homolog</fullName>
    </alternativeName>
</protein>
<dbReference type="OrthoDB" id="77828at2759"/>